<feature type="region of interest" description="Disordered" evidence="8">
    <location>
        <begin position="1"/>
        <end position="55"/>
    </location>
</feature>
<dbReference type="EMBL" id="CAJHUC010001440">
    <property type="protein sequence ID" value="CAD7701129.1"/>
    <property type="molecule type" value="Genomic_DNA"/>
</dbReference>
<dbReference type="PANTHER" id="PTHR12172:SF0">
    <property type="entry name" value="CELL CYCLE CHECKPOINT PROTEIN RAD17"/>
    <property type="match status" value="1"/>
</dbReference>
<evidence type="ECO:0000256" key="3">
    <source>
        <dbReference type="ARBA" id="ARBA00022741"/>
    </source>
</evidence>
<reference evidence="9" key="1">
    <citation type="submission" date="2020-12" db="EMBL/GenBank/DDBJ databases">
        <authorList>
            <person name="Iha C."/>
        </authorList>
    </citation>
    <scope>NUCLEOTIDE SEQUENCE</scope>
</reference>
<keyword evidence="4" id="KW-0227">DNA damage</keyword>
<dbReference type="Gene3D" id="1.10.8.60">
    <property type="match status" value="1"/>
</dbReference>
<protein>
    <recommendedName>
        <fullName evidence="11">Cell cycle checkpoint protein RAD17</fullName>
    </recommendedName>
</protein>
<comment type="similarity">
    <text evidence="2">Belongs to the rad17/RAD24 family.</text>
</comment>
<sequence length="667" mass="72465">MGKRSRTSQQEVIDLLDSPCTRSQDPARDSQSHKSVRWGSLVLSPSRSSASQQQFGEENLCFSQTQGSRAWTSKGAASPPRTPPGRSGKDQWAEVHAPTCVAELAVQAKKVDEVKDWLLRHAPGSAAAQGPRMVLLSGLPGTCKSTAIRLLAKECGYQLTEWMAPVPTLWSERQHGGPHGLQYVSKLDSFAEFVSCSKFPMLPLHVSAATEGSTSAATGKDNPKLLLVDDLPHPHSAAARAKLMTSLEQLATSARFPTVCVLTESPGSHHRGDHEGGNGSLPNKDVLEALQRLGVPHIHFNPVTQPNAVKAMERILDIEGMTVEKQVLRHILAGAKGDLKNAVHTLQVAVTGLKPDYGGRRKAKRKKGCQMGVLHMEVDRLASIQRDAQLSVFHALGKILYNKRENDKGGSALCARTCLQLPSSSQAQDQVCSLKSVQLLDRYMRPPSKYNPEEVVGLSGLDASSLVGFLHEHHLHFCHSDAMDTAADAAEYFSDADVLAGWDATRSRSTVQSDDGANIAVPLQHLAAESIAARGIMFANSSPAPPRHLYHFHGPLSSTVEQTRQANLQELNRAVMRLQSAGCRLADDASIYSVDCLPLLRQLNVSGGKRVAVLPRRLSYIHQGTVENWQNSELEIGVDDARNALRDVRLSGSGSIVEEDVIEDYDD</sequence>
<dbReference type="OrthoDB" id="552695at2759"/>
<proteinExistence type="inferred from homology"/>
<keyword evidence="10" id="KW-1185">Reference proteome</keyword>
<dbReference type="GO" id="GO:0005634">
    <property type="term" value="C:nucleus"/>
    <property type="evidence" value="ECO:0007669"/>
    <property type="project" value="UniProtKB-SubCell"/>
</dbReference>
<name>A0A8S1J241_9CHLO</name>
<evidence type="ECO:0000256" key="8">
    <source>
        <dbReference type="SAM" id="MobiDB-lite"/>
    </source>
</evidence>
<evidence type="ECO:0000256" key="5">
    <source>
        <dbReference type="ARBA" id="ARBA00022840"/>
    </source>
</evidence>
<comment type="subcellular location">
    <subcellularLocation>
        <location evidence="1">Nucleus</location>
    </subcellularLocation>
</comment>
<evidence type="ECO:0000256" key="6">
    <source>
        <dbReference type="ARBA" id="ARBA00023242"/>
    </source>
</evidence>
<accession>A0A8S1J241</accession>
<dbReference type="PANTHER" id="PTHR12172">
    <property type="entry name" value="CELL CYCLE CHECKPOINT PROTEIN RAD17"/>
    <property type="match status" value="1"/>
</dbReference>
<dbReference type="InterPro" id="IPR004582">
    <property type="entry name" value="Checkpoint_prot_Rad17_Rad24"/>
</dbReference>
<keyword evidence="7" id="KW-0131">Cell cycle</keyword>
<feature type="region of interest" description="Disordered" evidence="8">
    <location>
        <begin position="69"/>
        <end position="91"/>
    </location>
</feature>
<evidence type="ECO:0000256" key="2">
    <source>
        <dbReference type="ARBA" id="ARBA00006168"/>
    </source>
</evidence>
<comment type="caution">
    <text evidence="9">The sequence shown here is derived from an EMBL/GenBank/DDBJ whole genome shotgun (WGS) entry which is preliminary data.</text>
</comment>
<dbReference type="InterPro" id="IPR027417">
    <property type="entry name" value="P-loop_NTPase"/>
</dbReference>
<dbReference type="SUPFAM" id="SSF52540">
    <property type="entry name" value="P-loop containing nucleoside triphosphate hydrolases"/>
    <property type="match status" value="1"/>
</dbReference>
<dbReference type="Gene3D" id="3.40.50.300">
    <property type="entry name" value="P-loop containing nucleotide triphosphate hydrolases"/>
    <property type="match status" value="1"/>
</dbReference>
<evidence type="ECO:0000313" key="9">
    <source>
        <dbReference type="EMBL" id="CAD7701129.1"/>
    </source>
</evidence>
<dbReference type="GO" id="GO:0000077">
    <property type="term" value="P:DNA damage checkpoint signaling"/>
    <property type="evidence" value="ECO:0007669"/>
    <property type="project" value="TreeGrafter"/>
</dbReference>
<organism evidence="9 10">
    <name type="scientific">Ostreobium quekettii</name>
    <dbReference type="NCBI Taxonomy" id="121088"/>
    <lineage>
        <taxon>Eukaryota</taxon>
        <taxon>Viridiplantae</taxon>
        <taxon>Chlorophyta</taxon>
        <taxon>core chlorophytes</taxon>
        <taxon>Ulvophyceae</taxon>
        <taxon>TCBD clade</taxon>
        <taxon>Bryopsidales</taxon>
        <taxon>Ostreobineae</taxon>
        <taxon>Ostreobiaceae</taxon>
        <taxon>Ostreobium</taxon>
    </lineage>
</organism>
<dbReference type="GO" id="GO:0003682">
    <property type="term" value="F:chromatin binding"/>
    <property type="evidence" value="ECO:0007669"/>
    <property type="project" value="TreeGrafter"/>
</dbReference>
<keyword evidence="6" id="KW-0539">Nucleus</keyword>
<gene>
    <name evidence="9" type="ORF">OSTQU699_LOCUS6488</name>
</gene>
<evidence type="ECO:0000313" key="10">
    <source>
        <dbReference type="Proteomes" id="UP000708148"/>
    </source>
</evidence>
<dbReference type="GO" id="GO:0006281">
    <property type="term" value="P:DNA repair"/>
    <property type="evidence" value="ECO:0007669"/>
    <property type="project" value="InterPro"/>
</dbReference>
<keyword evidence="3" id="KW-0547">Nucleotide-binding</keyword>
<evidence type="ECO:0008006" key="11">
    <source>
        <dbReference type="Google" id="ProtNLM"/>
    </source>
</evidence>
<evidence type="ECO:0000256" key="4">
    <source>
        <dbReference type="ARBA" id="ARBA00022763"/>
    </source>
</evidence>
<dbReference type="AlphaFoldDB" id="A0A8S1J241"/>
<dbReference type="GO" id="GO:0005524">
    <property type="term" value="F:ATP binding"/>
    <property type="evidence" value="ECO:0007669"/>
    <property type="project" value="UniProtKB-KW"/>
</dbReference>
<dbReference type="GO" id="GO:0003689">
    <property type="term" value="F:DNA clamp loader activity"/>
    <property type="evidence" value="ECO:0007669"/>
    <property type="project" value="TreeGrafter"/>
</dbReference>
<evidence type="ECO:0000256" key="1">
    <source>
        <dbReference type="ARBA" id="ARBA00004123"/>
    </source>
</evidence>
<feature type="compositionally biased region" description="Low complexity" evidence="8">
    <location>
        <begin position="40"/>
        <end position="54"/>
    </location>
</feature>
<evidence type="ECO:0000256" key="7">
    <source>
        <dbReference type="ARBA" id="ARBA00023306"/>
    </source>
</evidence>
<dbReference type="Pfam" id="PF03215">
    <property type="entry name" value="Rad17"/>
    <property type="match status" value="1"/>
</dbReference>
<dbReference type="GO" id="GO:0033314">
    <property type="term" value="P:mitotic DNA replication checkpoint signaling"/>
    <property type="evidence" value="ECO:0007669"/>
    <property type="project" value="TreeGrafter"/>
</dbReference>
<dbReference type="Proteomes" id="UP000708148">
    <property type="component" value="Unassembled WGS sequence"/>
</dbReference>
<keyword evidence="5" id="KW-0067">ATP-binding</keyword>